<evidence type="ECO:0000256" key="1">
    <source>
        <dbReference type="ARBA" id="ARBA00004123"/>
    </source>
</evidence>
<feature type="compositionally biased region" description="Low complexity" evidence="4">
    <location>
        <begin position="1320"/>
        <end position="1336"/>
    </location>
</feature>
<evidence type="ECO:0000256" key="3">
    <source>
        <dbReference type="ARBA" id="ARBA00023242"/>
    </source>
</evidence>
<feature type="compositionally biased region" description="Acidic residues" evidence="4">
    <location>
        <begin position="700"/>
        <end position="745"/>
    </location>
</feature>
<feature type="compositionally biased region" description="Acidic residues" evidence="4">
    <location>
        <begin position="1100"/>
        <end position="1126"/>
    </location>
</feature>
<dbReference type="OrthoDB" id="2130597at2759"/>
<feature type="region of interest" description="Disordered" evidence="4">
    <location>
        <begin position="1410"/>
        <end position="1432"/>
    </location>
</feature>
<dbReference type="InterPro" id="IPR018564">
    <property type="entry name" value="Repl_chkpnt_MRC1_dom"/>
</dbReference>
<feature type="domain" description="DNA replication checkpoint mediator MRC1" evidence="5">
    <location>
        <begin position="1154"/>
        <end position="1297"/>
    </location>
</feature>
<feature type="region of interest" description="Disordered" evidence="4">
    <location>
        <begin position="1294"/>
        <end position="1388"/>
    </location>
</feature>
<evidence type="ECO:0000256" key="2">
    <source>
        <dbReference type="ARBA" id="ARBA00022553"/>
    </source>
</evidence>
<feature type="compositionally biased region" description="Low complexity" evidence="4">
    <location>
        <begin position="956"/>
        <end position="988"/>
    </location>
</feature>
<evidence type="ECO:0000313" key="6">
    <source>
        <dbReference type="EMBL" id="ERS95937.1"/>
    </source>
</evidence>
<dbReference type="STRING" id="1391915.U7PK61"/>
<organism evidence="6 7">
    <name type="scientific">Sporothrix schenckii (strain ATCC 58251 / de Perez 2211183)</name>
    <name type="common">Rose-picker's disease fungus</name>
    <dbReference type="NCBI Taxonomy" id="1391915"/>
    <lineage>
        <taxon>Eukaryota</taxon>
        <taxon>Fungi</taxon>
        <taxon>Dikarya</taxon>
        <taxon>Ascomycota</taxon>
        <taxon>Pezizomycotina</taxon>
        <taxon>Sordariomycetes</taxon>
        <taxon>Sordariomycetidae</taxon>
        <taxon>Ophiostomatales</taxon>
        <taxon>Ophiostomataceae</taxon>
        <taxon>Sporothrix</taxon>
    </lineage>
</organism>
<keyword evidence="3" id="KW-0539">Nucleus</keyword>
<feature type="compositionally biased region" description="Basic and acidic residues" evidence="4">
    <location>
        <begin position="49"/>
        <end position="61"/>
    </location>
</feature>
<feature type="region of interest" description="Disordered" evidence="4">
    <location>
        <begin position="893"/>
        <end position="913"/>
    </location>
</feature>
<feature type="region of interest" description="Disordered" evidence="4">
    <location>
        <begin position="589"/>
        <end position="613"/>
    </location>
</feature>
<feature type="compositionally biased region" description="Polar residues" evidence="4">
    <location>
        <begin position="846"/>
        <end position="858"/>
    </location>
</feature>
<reference evidence="7" key="1">
    <citation type="journal article" date="2014" name="Genome Announc.">
        <title>Genome sequence of the pathogenic fungus Sporothrix schenckii (ATCC 58251).</title>
        <authorList>
            <person name="Cuomo C.A."/>
            <person name="Rodriguez-Del Valle N."/>
            <person name="Perez-Sanchez L."/>
            <person name="Abouelleil A."/>
            <person name="Goldberg J."/>
            <person name="Young S."/>
            <person name="Zeng Q."/>
            <person name="Birren B.W."/>
        </authorList>
    </citation>
    <scope>NUCLEOTIDE SEQUENCE [LARGE SCALE GENOMIC DNA]</scope>
    <source>
        <strain evidence="7">ATCC 58251 / de Perez 2211183</strain>
    </source>
</reference>
<feature type="compositionally biased region" description="Low complexity" evidence="4">
    <location>
        <begin position="273"/>
        <end position="283"/>
    </location>
</feature>
<feature type="compositionally biased region" description="Low complexity" evidence="4">
    <location>
        <begin position="1473"/>
        <end position="1492"/>
    </location>
</feature>
<name>U7PK61_SPOS1</name>
<evidence type="ECO:0000259" key="5">
    <source>
        <dbReference type="Pfam" id="PF09444"/>
    </source>
</evidence>
<feature type="compositionally biased region" description="Low complexity" evidence="4">
    <location>
        <begin position="223"/>
        <end position="236"/>
    </location>
</feature>
<dbReference type="EMBL" id="KI440851">
    <property type="protein sequence ID" value="ERS95937.1"/>
    <property type="molecule type" value="Genomic_DNA"/>
</dbReference>
<keyword evidence="7" id="KW-1185">Reference proteome</keyword>
<feature type="region of interest" description="Disordered" evidence="4">
    <location>
        <begin position="1097"/>
        <end position="1200"/>
    </location>
</feature>
<feature type="region of interest" description="Disordered" evidence="4">
    <location>
        <begin position="423"/>
        <end position="470"/>
    </location>
</feature>
<feature type="compositionally biased region" description="Basic and acidic residues" evidence="4">
    <location>
        <begin position="1150"/>
        <end position="1162"/>
    </location>
</feature>
<feature type="compositionally biased region" description="Low complexity" evidence="4">
    <location>
        <begin position="146"/>
        <end position="157"/>
    </location>
</feature>
<dbReference type="GO" id="GO:0010997">
    <property type="term" value="F:anaphase-promoting complex binding"/>
    <property type="evidence" value="ECO:0007669"/>
    <property type="project" value="TreeGrafter"/>
</dbReference>
<gene>
    <name evidence="6" type="ORF">HMPREF1624_07472</name>
</gene>
<feature type="region of interest" description="Disordered" evidence="4">
    <location>
        <begin position="1521"/>
        <end position="1562"/>
    </location>
</feature>
<feature type="region of interest" description="Disordered" evidence="4">
    <location>
        <begin position="1"/>
        <end position="383"/>
    </location>
</feature>
<feature type="region of interest" description="Disordered" evidence="4">
    <location>
        <begin position="1449"/>
        <end position="1497"/>
    </location>
</feature>
<feature type="compositionally biased region" description="Low complexity" evidence="4">
    <location>
        <begin position="424"/>
        <end position="447"/>
    </location>
</feature>
<feature type="compositionally biased region" description="Acidic residues" evidence="4">
    <location>
        <begin position="1417"/>
        <end position="1426"/>
    </location>
</feature>
<dbReference type="GO" id="GO:0033314">
    <property type="term" value="P:mitotic DNA replication checkpoint signaling"/>
    <property type="evidence" value="ECO:0007669"/>
    <property type="project" value="TreeGrafter"/>
</dbReference>
<dbReference type="GO" id="GO:0007095">
    <property type="term" value="P:mitotic G2 DNA damage checkpoint signaling"/>
    <property type="evidence" value="ECO:0007669"/>
    <property type="project" value="TreeGrafter"/>
</dbReference>
<feature type="compositionally biased region" description="Basic residues" evidence="4">
    <location>
        <begin position="792"/>
        <end position="801"/>
    </location>
</feature>
<feature type="compositionally biased region" description="Basic and acidic residues" evidence="4">
    <location>
        <begin position="371"/>
        <end position="383"/>
    </location>
</feature>
<protein>
    <recommendedName>
        <fullName evidence="5">DNA replication checkpoint mediator MRC1 domain-containing protein</fullName>
    </recommendedName>
</protein>
<feature type="compositionally biased region" description="Acidic residues" evidence="4">
    <location>
        <begin position="346"/>
        <end position="357"/>
    </location>
</feature>
<feature type="compositionally biased region" description="Low complexity" evidence="4">
    <location>
        <begin position="8"/>
        <end position="22"/>
    </location>
</feature>
<feature type="region of interest" description="Disordered" evidence="4">
    <location>
        <begin position="1240"/>
        <end position="1268"/>
    </location>
</feature>
<feature type="compositionally biased region" description="Acidic residues" evidence="4">
    <location>
        <begin position="753"/>
        <end position="778"/>
    </location>
</feature>
<feature type="compositionally biased region" description="Basic and acidic residues" evidence="4">
    <location>
        <begin position="299"/>
        <end position="310"/>
    </location>
</feature>
<feature type="compositionally biased region" description="Acidic residues" evidence="4">
    <location>
        <begin position="196"/>
        <end position="205"/>
    </location>
</feature>
<feature type="region of interest" description="Disordered" evidence="4">
    <location>
        <begin position="956"/>
        <end position="993"/>
    </location>
</feature>
<feature type="compositionally biased region" description="Basic and acidic residues" evidence="4">
    <location>
        <begin position="673"/>
        <end position="692"/>
    </location>
</feature>
<dbReference type="Proteomes" id="UP000018087">
    <property type="component" value="Unassembled WGS sequence"/>
</dbReference>
<feature type="compositionally biased region" description="Polar residues" evidence="4">
    <location>
        <begin position="94"/>
        <end position="109"/>
    </location>
</feature>
<dbReference type="GO" id="GO:0005634">
    <property type="term" value="C:nucleus"/>
    <property type="evidence" value="ECO:0007669"/>
    <property type="project" value="UniProtKB-SubCell"/>
</dbReference>
<feature type="compositionally biased region" description="Acidic residues" evidence="4">
    <location>
        <begin position="1163"/>
        <end position="1173"/>
    </location>
</feature>
<dbReference type="PANTHER" id="PTHR14396">
    <property type="entry name" value="CLASPIN"/>
    <property type="match status" value="1"/>
</dbReference>
<feature type="compositionally biased region" description="Low complexity" evidence="4">
    <location>
        <begin position="1521"/>
        <end position="1550"/>
    </location>
</feature>
<dbReference type="PANTHER" id="PTHR14396:SF10">
    <property type="entry name" value="CLASPIN"/>
    <property type="match status" value="1"/>
</dbReference>
<feature type="compositionally biased region" description="Acidic residues" evidence="4">
    <location>
        <begin position="321"/>
        <end position="338"/>
    </location>
</feature>
<dbReference type="HOGENOM" id="CLU_002311_0_0_1"/>
<feature type="compositionally biased region" description="Basic residues" evidence="4">
    <location>
        <begin position="210"/>
        <end position="222"/>
    </location>
</feature>
<dbReference type="InterPro" id="IPR024146">
    <property type="entry name" value="Claspin"/>
</dbReference>
<feature type="region of interest" description="Disordered" evidence="4">
    <location>
        <begin position="673"/>
        <end position="858"/>
    </location>
</feature>
<feature type="region of interest" description="Disordered" evidence="4">
    <location>
        <begin position="1057"/>
        <end position="1082"/>
    </location>
</feature>
<comment type="subcellular location">
    <subcellularLocation>
        <location evidence="1">Nucleus</location>
    </subcellularLocation>
</comment>
<evidence type="ECO:0000256" key="4">
    <source>
        <dbReference type="SAM" id="MobiDB-lite"/>
    </source>
</evidence>
<accession>U7PK61</accession>
<dbReference type="eggNOG" id="ENOG502QSP5">
    <property type="taxonomic scope" value="Eukaryota"/>
</dbReference>
<keyword evidence="2" id="KW-0597">Phosphoprotein</keyword>
<feature type="compositionally biased region" description="Polar residues" evidence="4">
    <location>
        <begin position="1343"/>
        <end position="1353"/>
    </location>
</feature>
<feature type="compositionally biased region" description="Low complexity" evidence="4">
    <location>
        <begin position="779"/>
        <end position="788"/>
    </location>
</feature>
<evidence type="ECO:0000313" key="7">
    <source>
        <dbReference type="Proteomes" id="UP000018087"/>
    </source>
</evidence>
<proteinExistence type="predicted"/>
<dbReference type="AlphaFoldDB" id="U7PK61"/>
<dbReference type="Pfam" id="PF09444">
    <property type="entry name" value="MRC1"/>
    <property type="match status" value="1"/>
</dbReference>
<sequence length="1614" mass="173265">MDAPSRTPSPAAGSGSDSDSVVATPMTPRTKLRELFATIDGGNAGSSGSDHERESNEENKTPSRKARKTSAQLSARKSPRFADASTFARVRAASTPTTSPQKTRQSSRSPRAMSPLVRAGALAASSDEDSDMEVRPRGRFAARMQAAVATDSTTATAEPPADNARERVKRMLQQAADAGKQQGEDETAAKSHEDTTNDAEDEEDLPVAARPRKRLANLRTARRSASASSRQSVSPSRSKREDSPPMFMTPSKQADREDSPDMFVTPEKGGDDVSGAADSAAPGRNARFQALVARKRKEARALEEAEERKLAARMAAMADNSDNDDDDEAMGGLDEDDDILMRDAEGADDNPSDITDDEGGRRLTQKMAGARPERKASKKAIEEMHRETQRMARNLQLAHEAKTRKRVTKASLFERFNYHPTGVAAASAAPAAKEPTSSSRPTSPTSPHNNTDSEMRAGADTPPSSPPVPVVPGVAFDKAKEAAVTTATTTASAESADAALAVPKLDKGKGKAVEPFIGDEQPKPELKRNIRVRMPAVQTNLVMIDSDDDGELEIVQTAKNKLDILFDNVPLKRNREPRSMYALRRLAQIGSPGKKPRARPSAHSAKNASGAGDLTLSELQQSLQDRARLQAKLEREERLDMLRAKGVRIQTDEERERELEEVDDIVARARQEAEELMQRERDEAKKEKRGDGADAVPDVLDWDESEDEDDYDPDAEEEEEEVEEREIELSGSEDEDEEKEGDEEVLAGTLIDGEAESTDNDSEDGKDDAEEKEDDEVDAANAAGVLPTPTRPRPRSTKRRAALIVSDDEDTADDHNNTPAAAKSVLLPFEAKTPGPKTAFVKSPSGLASNNDSPQVPTSVLRSATKTFIPGLPVAVGGPAGLGLTQIFAGTMSDNSQMPGSPGGVGSPPQFMPTLGNLVDANFSQAAASGEKANETNAAAVLDSQQTQEWIKRMQGGSSNNAAGSNANDANDANNDNNGNNSNESNGATGPSQMVQFNFSQSQVHGLDSLLREPDVSQMSLLGPSQDNGPQEYTPLKVRFIEHQPSTMETVVLGEATQQTQPLTQSQAESQPVVPSPSPVVQRRPRGRLFRKTDVVKIVEEDEEEEEEQEQAADAADEDDEEEEAVPTDNQSMEAATAFAKMRQAALQKQFDRKKSKAKEMVEEQAEESEDEYAGLGGADGEDSDNESMASVKDIIDDDQKVSSTDNAKLAAFYADRERENDEKQVEKLFRDVTTGMLRRKRGAGGAGDYDLSDSDDGGEARRRMKRRQFARMQQALFADERVSKVAENPRNQAFLRTIEDRGSDDEMDFIFDGAAEQPAAASTSTSTTATASTASPAVPGVDTTTSIPDSQPSGPPAPTAATVQKQQQNHPRRRRLSANPGKKPANLGEIRESLSSLLEDYHNDGSNLSIVADSEFGSDGEEQEDDGNKENEPLAAAVATGASAVVRRRPGRSHNVQVVDRISLKRNNSNMSSASASSAASTSSSSASSTTMGGGGVSLGLGPTGFRVPALLRRATTNSLVSNGSASSSSSSNNSTSSDKNNSYNSAGKLGDKDDGKIKKNASKMSGIHYFARENERRAAIAASDKRRQAKKAKNAEGRARAVGGLFGAGKFE</sequence>